<evidence type="ECO:0000313" key="4">
    <source>
        <dbReference type="EMBL" id="AXB04034.1"/>
    </source>
</evidence>
<dbReference type="PANTHER" id="PTHR23403">
    <property type="entry name" value="TREHALASE"/>
    <property type="match status" value="1"/>
</dbReference>
<keyword evidence="1" id="KW-0732">Signal</keyword>
<dbReference type="Pfam" id="PF22422">
    <property type="entry name" value="MGH1-like_GH"/>
    <property type="match status" value="1"/>
</dbReference>
<dbReference type="RefSeq" id="WP_119196884.1">
    <property type="nucleotide sequence ID" value="NZ_JAAKXK010000027.1"/>
</dbReference>
<feature type="domain" description="Mannosylglycerate hydrolase MGH1-like glycoside hydrolase" evidence="3">
    <location>
        <begin position="361"/>
        <end position="810"/>
    </location>
</feature>
<dbReference type="Gene3D" id="3.30.1390.40">
    <property type="entry name" value="Ribosomal protein L30p/L7e"/>
    <property type="match status" value="1"/>
</dbReference>
<dbReference type="PROSITE" id="PS51257">
    <property type="entry name" value="PROKAR_LIPOPROTEIN"/>
    <property type="match status" value="1"/>
</dbReference>
<evidence type="ECO:0000259" key="3">
    <source>
        <dbReference type="Pfam" id="PF22422"/>
    </source>
</evidence>
<dbReference type="InterPro" id="IPR048450">
    <property type="entry name" value="YgjK_N"/>
</dbReference>
<dbReference type="InterPro" id="IPR012341">
    <property type="entry name" value="6hp_glycosidase-like_sf"/>
</dbReference>
<dbReference type="SUPFAM" id="SSF48208">
    <property type="entry name" value="Six-hairpin glycosidases"/>
    <property type="match status" value="1"/>
</dbReference>
<dbReference type="InterPro" id="IPR008928">
    <property type="entry name" value="6-hairpin_glycosidase_sf"/>
</dbReference>
<dbReference type="GO" id="GO:0005993">
    <property type="term" value="P:trehalose catabolic process"/>
    <property type="evidence" value="ECO:0007669"/>
    <property type="project" value="TreeGrafter"/>
</dbReference>
<feature type="signal peptide" evidence="1">
    <location>
        <begin position="1"/>
        <end position="22"/>
    </location>
</feature>
<accession>A0A3S5WTA7</accession>
<dbReference type="Gene3D" id="1.50.10.10">
    <property type="match status" value="1"/>
</dbReference>
<gene>
    <name evidence="5" type="primary">ygjK</name>
    <name evidence="4" type="ORF">C1C91_02335</name>
    <name evidence="5" type="ORF">JC965_14310</name>
</gene>
<sequence>MFRNNLLSITLSVALFGLTACNGNDSSSSAAPSTTLANQYQNVIDRSGTPLQFRDFDSYANLKYNPLLDLGAWHGFLLPASDSEWGGFTGPMVIAEEYSLFFASELDKLTLSDESGRAFPLTSASKRALYAIPGALVQRFEFDSFTLELELRYGDARTALVRTRLINHTDAPLTLKLNWQGELLNQWDANKTVAEQYPAWTRTISQTERGVAFQFGKLRSTWNIMQSGSASYRIDRTLPSRTTLDEQGLGYVSEASLTLSAKGQQDIYTLQSYVHSSADASRFEQSRQALLADPASHFDDSIRRWEDYLARGLSNQGIPESERRIAVKAMETLNGNWRSPAGAILHDGVTPSNTARWFDGVWAWDSWKHAYAMAHFNPEVAKNNVRAMYDYQIQADDPVRPQDAGMVIDAVFYNKLADRGGDGGNWNERDTKPPLSAWAIWEIYSVTQDKVFIAEMYPKIQAYHDWWYRARDNNRNGIIEYGATRHVEHNDEFGNITFKVQYPTGAPVGLDLSSCTNEGDGWYGCAGMALYQQVLSVGGYADMDIGAQHGAGWESGMDNAARFGFIEPEQLKRYADKTYGGDMARARQDWNVFFFENHQDDGSLIGFSIDQESVELNAFLAKEKRILADMAELLGKPDEASRYREGATQLADYINSCLFDEASGFYYDRQIAQGDLPDANGCVGKLLTARGRGPEGWSPLWAEVADKDKAARVREVMLNAQEFNTKVPLGTAALTNPAYDPDIYWRGRVWLDQFYFGVKGLENYGYRSDAQQLVNKLFSNAEGLAGSGPIRENYNPETGAMQGASNFSWSSAHLYMLYRNFLKTEG</sequence>
<proteinExistence type="predicted"/>
<keyword evidence="5" id="KW-0326">Glycosidase</keyword>
<dbReference type="InterPro" id="IPR001661">
    <property type="entry name" value="Glyco_hydro_37"/>
</dbReference>
<dbReference type="GO" id="GO:0004558">
    <property type="term" value="F:alpha-1,4-glucosidase activity"/>
    <property type="evidence" value="ECO:0007669"/>
    <property type="project" value="UniProtKB-EC"/>
</dbReference>
<dbReference type="EMBL" id="CP065937">
    <property type="protein sequence ID" value="QQA59462.1"/>
    <property type="molecule type" value="Genomic_DNA"/>
</dbReference>
<name>A0A3S5WTA7_AERCA</name>
<feature type="chain" id="PRO_5044600583" evidence="1">
    <location>
        <begin position="23"/>
        <end position="826"/>
    </location>
</feature>
<dbReference type="GO" id="GO:0004555">
    <property type="term" value="F:alpha,alpha-trehalase activity"/>
    <property type="evidence" value="ECO:0007669"/>
    <property type="project" value="InterPro"/>
</dbReference>
<dbReference type="Pfam" id="PF21152">
    <property type="entry name" value="YgjK_N"/>
    <property type="match status" value="1"/>
</dbReference>
<dbReference type="EMBL" id="CP025706">
    <property type="protein sequence ID" value="AXB04034.1"/>
    <property type="molecule type" value="Genomic_DNA"/>
</dbReference>
<dbReference type="Gene3D" id="2.70.98.50">
    <property type="entry name" value="putative glycoside hydrolase family protein from bacillus halodurans"/>
    <property type="match status" value="1"/>
</dbReference>
<dbReference type="NCBIfam" id="NF007525">
    <property type="entry name" value="PRK10137.1"/>
    <property type="match status" value="1"/>
</dbReference>
<evidence type="ECO:0000256" key="1">
    <source>
        <dbReference type="SAM" id="SignalP"/>
    </source>
</evidence>
<dbReference type="Gene3D" id="1.10.287.100">
    <property type="match status" value="1"/>
</dbReference>
<feature type="domain" description="Glucosidase YgjK N-terminal" evidence="2">
    <location>
        <begin position="45"/>
        <end position="306"/>
    </location>
</feature>
<dbReference type="AlphaFoldDB" id="A0A3S5WTA7"/>
<dbReference type="InterPro" id="IPR054491">
    <property type="entry name" value="MGH1-like_GH"/>
</dbReference>
<organism evidence="5">
    <name type="scientific">Aeromonas caviae</name>
    <name type="common">Aeromonas punctata</name>
    <dbReference type="NCBI Taxonomy" id="648"/>
    <lineage>
        <taxon>Bacteria</taxon>
        <taxon>Pseudomonadati</taxon>
        <taxon>Pseudomonadota</taxon>
        <taxon>Gammaproteobacteria</taxon>
        <taxon>Aeromonadales</taxon>
        <taxon>Aeromonadaceae</taxon>
        <taxon>Aeromonas</taxon>
    </lineage>
</organism>
<dbReference type="PANTHER" id="PTHR23403:SF1">
    <property type="entry name" value="TREHALASE"/>
    <property type="match status" value="1"/>
</dbReference>
<dbReference type="Proteomes" id="UP000266778">
    <property type="component" value="Chromosome"/>
</dbReference>
<protein>
    <submittedName>
        <fullName evidence="5">Alpha-glucosidase</fullName>
        <ecNumber evidence="5">3.2.1.20</ecNumber>
    </submittedName>
</protein>
<reference evidence="4" key="1">
    <citation type="journal article" date="2019" name="J Environ">
        <title>Genetic characterization and potential molecular dissemination mechanism of tet (31) gene in Aeromonas caviae from an oxytetracycline wastewater treatment system.</title>
        <authorList>
            <person name="Shi Y."/>
            <person name="Tian Z."/>
            <person name="Leclercq S.O."/>
            <person name="Zhang H."/>
            <person name="Yang M."/>
            <person name="Zhang Y."/>
        </authorList>
    </citation>
    <scope>NUCLEOTIDE SEQUENCE</scope>
    <source>
        <strain evidence="4">T25-39</strain>
    </source>
</reference>
<keyword evidence="5" id="KW-0378">Hydrolase</keyword>
<dbReference type="EC" id="3.2.1.20" evidence="5"/>
<evidence type="ECO:0000313" key="5">
    <source>
        <dbReference type="EMBL" id="QQA59462.1"/>
    </source>
</evidence>
<evidence type="ECO:0000259" key="2">
    <source>
        <dbReference type="Pfam" id="PF21152"/>
    </source>
</evidence>
<reference evidence="5" key="2">
    <citation type="submission" date="2020-12" db="EMBL/GenBank/DDBJ databases">
        <title>GES Beta-lactamases isolated from hospital effluents in Brazil.</title>
        <authorList>
            <person name="Conte D."/>
            <person name="Mesa D."/>
            <person name="Palmeiro J.K."/>
            <person name="Dalla-Costa L.M."/>
        </authorList>
    </citation>
    <scope>NUCLEOTIDE SEQUENCE [LARGE SCALE GENOMIC DNA]</scope>
    <source>
        <strain evidence="5">Aero21</strain>
    </source>
</reference>